<organism evidence="1">
    <name type="scientific">Streptomyces sp. SID7499</name>
    <dbReference type="NCBI Taxonomy" id="2706086"/>
    <lineage>
        <taxon>Bacteria</taxon>
        <taxon>Bacillati</taxon>
        <taxon>Actinomycetota</taxon>
        <taxon>Actinomycetes</taxon>
        <taxon>Kitasatosporales</taxon>
        <taxon>Streptomycetaceae</taxon>
        <taxon>Streptomyces</taxon>
    </lineage>
</organism>
<sequence>AQRLRALADSFTVPDDLAAALAAANGPVLLVDDCTESGWTLAVGARLLRRAGADQVLPLVLAVAG</sequence>
<gene>
    <name evidence="1" type="ORF">G3M58_08345</name>
</gene>
<reference evidence="1" key="1">
    <citation type="submission" date="2020-01" db="EMBL/GenBank/DDBJ databases">
        <title>Insect and environment-associated Actinomycetes.</title>
        <authorList>
            <person name="Currrie C."/>
            <person name="Chevrette M."/>
            <person name="Carlson C."/>
            <person name="Stubbendieck R."/>
            <person name="Wendt-Pienkowski E."/>
        </authorList>
    </citation>
    <scope>NUCLEOTIDE SEQUENCE</scope>
    <source>
        <strain evidence="1">SID7499</strain>
    </source>
</reference>
<dbReference type="InterPro" id="IPR029057">
    <property type="entry name" value="PRTase-like"/>
</dbReference>
<evidence type="ECO:0008006" key="2">
    <source>
        <dbReference type="Google" id="ProtNLM"/>
    </source>
</evidence>
<dbReference type="AlphaFoldDB" id="A0A6G3WLR5"/>
<name>A0A6G3WLR5_9ACTN</name>
<evidence type="ECO:0000313" key="1">
    <source>
        <dbReference type="EMBL" id="NEE06448.1"/>
    </source>
</evidence>
<dbReference type="CDD" id="cd06223">
    <property type="entry name" value="PRTases_typeI"/>
    <property type="match status" value="1"/>
</dbReference>
<dbReference type="SUPFAM" id="SSF53271">
    <property type="entry name" value="PRTase-like"/>
    <property type="match status" value="1"/>
</dbReference>
<proteinExistence type="predicted"/>
<feature type="non-terminal residue" evidence="1">
    <location>
        <position position="1"/>
    </location>
</feature>
<dbReference type="InterPro" id="IPR000836">
    <property type="entry name" value="PRTase_dom"/>
</dbReference>
<dbReference type="Gene3D" id="3.40.50.2020">
    <property type="match status" value="1"/>
</dbReference>
<protein>
    <recommendedName>
        <fullName evidence="2">Recombinase RecQ</fullName>
    </recommendedName>
</protein>
<dbReference type="EMBL" id="JAAGMN010000881">
    <property type="protein sequence ID" value="NEE06448.1"/>
    <property type="molecule type" value="Genomic_DNA"/>
</dbReference>
<comment type="caution">
    <text evidence="1">The sequence shown here is derived from an EMBL/GenBank/DDBJ whole genome shotgun (WGS) entry which is preliminary data.</text>
</comment>
<accession>A0A6G3WLR5</accession>